<evidence type="ECO:0000259" key="4">
    <source>
        <dbReference type="Pfam" id="PF22725"/>
    </source>
</evidence>
<evidence type="ECO:0000259" key="3">
    <source>
        <dbReference type="Pfam" id="PF01408"/>
    </source>
</evidence>
<sequence>MTSAPSTPSTPSIAVVGARGYGRNHAVAVATLVAEGRARFAGVVDPAPTDDVQEIPAGTPRFATLEDLFAQGVPDVVTIATPIDTHAPIATAALTAGAHVYLEKPPTASFAEFEALRDHAAACGRAVQVGFQARGSHGVSLVRELVADGRIGDVRGIGGVGTWVRTQAYYDRAPWAGHRVLDGRIVMDGVTTNPLAHSVDIAFALDGSSRAEDVAALTVDPYRAHPIETDDTTAVVVTTTRGTRLALGLTTCAPTHSDPVVTVLGTAGEIAFYYGRDVVVVTTPQGREEIAVERDSLLENLLAHVGTGAELLNPIANAGAFMRVLEALRVGPEPARMPDEVVTWHGSGPDAHPVIADIEEWCGRVGSELATFAALGAPWARSERVLAELEDDGARPVARYVAGDVLEQGVSPRPFLHPVWTPNGVVTTDVAPSDHAWHLGAGVAVPDVSAGVGSSNLWGGGTFRLGEGYRWRGDNGRMRHDAFDQHEASGVVERLTWLSSSGEELAHESRTLAVRSLPTTRDDAVRVLEMASQVAPAGEQPLVLGSPASNGRDGAGYGGLFWRVAACSDPDVRTATARGEEGVHGSRDPWLAWSATGAEGPFTLVFVRREGDDPWFVRVAGYPGVGLALAWDAPRTVPVGSSSRQAWAVVVADGIVDDDGAAALAAQLA</sequence>
<dbReference type="Proteomes" id="UP000007962">
    <property type="component" value="Chromosome"/>
</dbReference>
<dbReference type="PANTHER" id="PTHR43818">
    <property type="entry name" value="BCDNA.GH03377"/>
    <property type="match status" value="1"/>
</dbReference>
<evidence type="ECO:0000313" key="5">
    <source>
        <dbReference type="EMBL" id="ACQ81605.1"/>
    </source>
</evidence>
<dbReference type="RefSeq" id="WP_015883842.1">
    <property type="nucleotide sequence ID" value="NC_012669.1"/>
</dbReference>
<evidence type="ECO:0000256" key="2">
    <source>
        <dbReference type="ARBA" id="ARBA00023027"/>
    </source>
</evidence>
<dbReference type="Gene3D" id="3.30.360.10">
    <property type="entry name" value="Dihydrodipicolinate Reductase, domain 2"/>
    <property type="match status" value="1"/>
</dbReference>
<dbReference type="SUPFAM" id="SSF51735">
    <property type="entry name" value="NAD(P)-binding Rossmann-fold domains"/>
    <property type="match status" value="1"/>
</dbReference>
<gene>
    <name evidence="5" type="ordered locus">Bcav_3363</name>
</gene>
<dbReference type="STRING" id="471853.Bcav_3363"/>
<dbReference type="SUPFAM" id="SSF55347">
    <property type="entry name" value="Glyceraldehyde-3-phosphate dehydrogenase-like, C-terminal domain"/>
    <property type="match status" value="1"/>
</dbReference>
<dbReference type="GO" id="GO:0000166">
    <property type="term" value="F:nucleotide binding"/>
    <property type="evidence" value="ECO:0007669"/>
    <property type="project" value="InterPro"/>
</dbReference>
<proteinExistence type="predicted"/>
<dbReference type="HOGENOM" id="CLU_432591_0_0_11"/>
<dbReference type="KEGG" id="bcv:Bcav_3363"/>
<accession>C5C1J5</accession>
<organism evidence="5 6">
    <name type="scientific">Beutenbergia cavernae (strain ATCC BAA-8 / DSM 12333 / CCUG 43141 / JCM 11478 / NBRC 16432 / NCIMB 13614 / HKI 0122)</name>
    <dbReference type="NCBI Taxonomy" id="471853"/>
    <lineage>
        <taxon>Bacteria</taxon>
        <taxon>Bacillati</taxon>
        <taxon>Actinomycetota</taxon>
        <taxon>Actinomycetes</taxon>
        <taxon>Micrococcales</taxon>
        <taxon>Beutenbergiaceae</taxon>
        <taxon>Beutenbergia</taxon>
    </lineage>
</organism>
<name>C5C1J5_BEUC1</name>
<dbReference type="Pfam" id="PF14100">
    <property type="entry name" value="DUF6807"/>
    <property type="match status" value="1"/>
</dbReference>
<evidence type="ECO:0000256" key="1">
    <source>
        <dbReference type="ARBA" id="ARBA00023002"/>
    </source>
</evidence>
<dbReference type="Pfam" id="PF01408">
    <property type="entry name" value="GFO_IDH_MocA"/>
    <property type="match status" value="1"/>
</dbReference>
<dbReference type="EMBL" id="CP001618">
    <property type="protein sequence ID" value="ACQ81605.1"/>
    <property type="molecule type" value="Genomic_DNA"/>
</dbReference>
<keyword evidence="2" id="KW-0520">NAD</keyword>
<feature type="domain" description="Gfo/Idh/MocA-like oxidoreductase N-terminal" evidence="3">
    <location>
        <begin position="13"/>
        <end position="131"/>
    </location>
</feature>
<dbReference type="Pfam" id="PF22725">
    <property type="entry name" value="GFO_IDH_MocA_C3"/>
    <property type="match status" value="1"/>
</dbReference>
<dbReference type="InterPro" id="IPR000683">
    <property type="entry name" value="Gfo/Idh/MocA-like_OxRdtase_N"/>
</dbReference>
<dbReference type="InterPro" id="IPR055170">
    <property type="entry name" value="GFO_IDH_MocA-like_dom"/>
</dbReference>
<feature type="domain" description="GFO/IDH/MocA-like oxidoreductase" evidence="4">
    <location>
        <begin position="141"/>
        <end position="270"/>
    </location>
</feature>
<dbReference type="GO" id="GO:0016491">
    <property type="term" value="F:oxidoreductase activity"/>
    <property type="evidence" value="ECO:0007669"/>
    <property type="project" value="UniProtKB-KW"/>
</dbReference>
<dbReference type="Gene3D" id="3.40.50.720">
    <property type="entry name" value="NAD(P)-binding Rossmann-like Domain"/>
    <property type="match status" value="1"/>
</dbReference>
<keyword evidence="1" id="KW-0560">Oxidoreductase</keyword>
<keyword evidence="6" id="KW-1185">Reference proteome</keyword>
<dbReference type="PANTHER" id="PTHR43818:SF11">
    <property type="entry name" value="BCDNA.GH03377"/>
    <property type="match status" value="1"/>
</dbReference>
<dbReference type="InterPro" id="IPR036291">
    <property type="entry name" value="NAD(P)-bd_dom_sf"/>
</dbReference>
<evidence type="ECO:0000313" key="6">
    <source>
        <dbReference type="Proteomes" id="UP000007962"/>
    </source>
</evidence>
<protein>
    <submittedName>
        <fullName evidence="5">Oxidoreductase domain protein</fullName>
    </submittedName>
</protein>
<dbReference type="InterPro" id="IPR029475">
    <property type="entry name" value="DUF6807"/>
</dbReference>
<reference evidence="5 6" key="1">
    <citation type="journal article" date="2009" name="Stand. Genomic Sci.">
        <title>Complete genome sequence of Beutenbergia cavernae type strain (HKI 0122).</title>
        <authorList>
            <person name="Land M."/>
            <person name="Pukall R."/>
            <person name="Abt B."/>
            <person name="Goker M."/>
            <person name="Rohde M."/>
            <person name="Glavina Del Rio T."/>
            <person name="Tice H."/>
            <person name="Copeland A."/>
            <person name="Cheng J.F."/>
            <person name="Lucas S."/>
            <person name="Chen F."/>
            <person name="Nolan M."/>
            <person name="Bruce D."/>
            <person name="Goodwin L."/>
            <person name="Pitluck S."/>
            <person name="Ivanova N."/>
            <person name="Mavromatis K."/>
            <person name="Ovchinnikova G."/>
            <person name="Pati A."/>
            <person name="Chen A."/>
            <person name="Palaniappan K."/>
            <person name="Hauser L."/>
            <person name="Chang Y.J."/>
            <person name="Jefferies C.C."/>
            <person name="Saunders E."/>
            <person name="Brettin T."/>
            <person name="Detter J.C."/>
            <person name="Han C."/>
            <person name="Chain P."/>
            <person name="Bristow J."/>
            <person name="Eisen J.A."/>
            <person name="Markowitz V."/>
            <person name="Hugenholtz P."/>
            <person name="Kyrpides N.C."/>
            <person name="Klenk H.P."/>
            <person name="Lapidus A."/>
        </authorList>
    </citation>
    <scope>NUCLEOTIDE SEQUENCE [LARGE SCALE GENOMIC DNA]</scope>
    <source>
        <strain evidence="6">ATCC BAA-8 / DSM 12333 / NBRC 16432</strain>
    </source>
</reference>
<dbReference type="eggNOG" id="COG0673">
    <property type="taxonomic scope" value="Bacteria"/>
</dbReference>
<dbReference type="InterPro" id="IPR050463">
    <property type="entry name" value="Gfo/Idh/MocA_oxidrdct_glycsds"/>
</dbReference>
<dbReference type="AlphaFoldDB" id="C5C1J5"/>